<gene>
    <name evidence="7" type="primary">yrbG</name>
    <name evidence="7" type="ORF">SCFA_3050002</name>
</gene>
<feature type="transmembrane region" description="Helical" evidence="5">
    <location>
        <begin position="185"/>
        <end position="207"/>
    </location>
</feature>
<evidence type="ECO:0000256" key="5">
    <source>
        <dbReference type="SAM" id="Phobius"/>
    </source>
</evidence>
<dbReference type="PANTHER" id="PTHR10846">
    <property type="entry name" value="SODIUM/POTASSIUM/CALCIUM EXCHANGER"/>
    <property type="match status" value="1"/>
</dbReference>
<feature type="transmembrane region" description="Helical" evidence="5">
    <location>
        <begin position="253"/>
        <end position="275"/>
    </location>
</feature>
<feature type="transmembrane region" description="Helical" evidence="5">
    <location>
        <begin position="281"/>
        <end position="302"/>
    </location>
</feature>
<feature type="domain" description="Sodium/calcium exchanger membrane region" evidence="6">
    <location>
        <begin position="5"/>
        <end position="156"/>
    </location>
</feature>
<evidence type="ECO:0000313" key="7">
    <source>
        <dbReference type="EMBL" id="VFU15628.1"/>
    </source>
</evidence>
<name>A0A485M7Y3_9ZZZZ</name>
<dbReference type="Pfam" id="PF01699">
    <property type="entry name" value="Na_Ca_ex"/>
    <property type="match status" value="2"/>
</dbReference>
<keyword evidence="4 5" id="KW-0472">Membrane</keyword>
<comment type="subcellular location">
    <subcellularLocation>
        <location evidence="1">Membrane</location>
        <topology evidence="1">Multi-pass membrane protein</topology>
    </subcellularLocation>
</comment>
<feature type="domain" description="Sodium/calcium exchanger membrane region" evidence="6">
    <location>
        <begin position="189"/>
        <end position="328"/>
    </location>
</feature>
<evidence type="ECO:0000256" key="2">
    <source>
        <dbReference type="ARBA" id="ARBA00022692"/>
    </source>
</evidence>
<proteinExistence type="predicted"/>
<dbReference type="AlphaFoldDB" id="A0A485M7Y3"/>
<organism evidence="7">
    <name type="scientific">anaerobic digester metagenome</name>
    <dbReference type="NCBI Taxonomy" id="1263854"/>
    <lineage>
        <taxon>unclassified sequences</taxon>
        <taxon>metagenomes</taxon>
        <taxon>ecological metagenomes</taxon>
    </lineage>
</organism>
<protein>
    <submittedName>
        <fullName evidence="7">Calcium/sodium:proton antiporter</fullName>
    </submittedName>
</protein>
<evidence type="ECO:0000259" key="6">
    <source>
        <dbReference type="Pfam" id="PF01699"/>
    </source>
</evidence>
<sequence length="332" mass="35458">MFLDLLILAAGLLTILAGANIFTNGIEWLGKRLNLSEGAVGSVLAAVGTAMPETMVPVIAILFGPGGNAHEVGIGAILGAPFMLSTLAFGVVGVSKMVYCRCQDDKSIDCKHSILMRDLKFFILFYSIAVAAAFIPSYTLKVPVALSLVAGYIYYVKKTLRDGDDLSEADLPPLTFWRKNPRPPLAVILVQIGFSLALIAGGANYFVGALGELATSIMVPALILSLIITPVATELPEKFNSIIWVKGGKDTLAMGNITGAMVFQSTILPMIGILFTPWQLSPLAALSAGLALLSSLIVYLFVKKQRVLKPLVMMYPAAIYGIFLFLVLTMVV</sequence>
<dbReference type="PANTHER" id="PTHR10846:SF8">
    <property type="entry name" value="INNER MEMBRANE PROTEIN YRBG"/>
    <property type="match status" value="1"/>
</dbReference>
<feature type="transmembrane region" description="Helical" evidence="5">
    <location>
        <begin position="115"/>
        <end position="134"/>
    </location>
</feature>
<feature type="transmembrane region" description="Helical" evidence="5">
    <location>
        <begin position="213"/>
        <end position="232"/>
    </location>
</feature>
<dbReference type="GO" id="GO:0008273">
    <property type="term" value="F:calcium, potassium:sodium antiporter activity"/>
    <property type="evidence" value="ECO:0007669"/>
    <property type="project" value="TreeGrafter"/>
</dbReference>
<dbReference type="InterPro" id="IPR004481">
    <property type="entry name" value="K/Na/Ca-exchanger"/>
</dbReference>
<evidence type="ECO:0000256" key="4">
    <source>
        <dbReference type="ARBA" id="ARBA00023136"/>
    </source>
</evidence>
<evidence type="ECO:0000256" key="1">
    <source>
        <dbReference type="ARBA" id="ARBA00004141"/>
    </source>
</evidence>
<reference evidence="7" key="1">
    <citation type="submission" date="2019-03" db="EMBL/GenBank/DDBJ databases">
        <authorList>
            <person name="Hao L."/>
        </authorList>
    </citation>
    <scope>NUCLEOTIDE SEQUENCE</scope>
</reference>
<keyword evidence="3 5" id="KW-1133">Transmembrane helix</keyword>
<dbReference type="Gene3D" id="1.20.1420.30">
    <property type="entry name" value="NCX, central ion-binding region"/>
    <property type="match status" value="1"/>
</dbReference>
<dbReference type="EMBL" id="CAADRN010000230">
    <property type="protein sequence ID" value="VFU15628.1"/>
    <property type="molecule type" value="Genomic_DNA"/>
</dbReference>
<dbReference type="InterPro" id="IPR004837">
    <property type="entry name" value="NaCa_Exmemb"/>
</dbReference>
<dbReference type="InterPro" id="IPR044880">
    <property type="entry name" value="NCX_ion-bd_dom_sf"/>
</dbReference>
<dbReference type="GO" id="GO:0006874">
    <property type="term" value="P:intracellular calcium ion homeostasis"/>
    <property type="evidence" value="ECO:0007669"/>
    <property type="project" value="TreeGrafter"/>
</dbReference>
<feature type="transmembrane region" description="Helical" evidence="5">
    <location>
        <begin position="314"/>
        <end position="331"/>
    </location>
</feature>
<feature type="transmembrane region" description="Helical" evidence="5">
    <location>
        <begin position="72"/>
        <end position="94"/>
    </location>
</feature>
<evidence type="ECO:0000256" key="3">
    <source>
        <dbReference type="ARBA" id="ARBA00022989"/>
    </source>
</evidence>
<dbReference type="GO" id="GO:0005262">
    <property type="term" value="F:calcium channel activity"/>
    <property type="evidence" value="ECO:0007669"/>
    <property type="project" value="TreeGrafter"/>
</dbReference>
<dbReference type="GO" id="GO:0005886">
    <property type="term" value="C:plasma membrane"/>
    <property type="evidence" value="ECO:0007669"/>
    <property type="project" value="TreeGrafter"/>
</dbReference>
<keyword evidence="2 5" id="KW-0812">Transmembrane</keyword>
<accession>A0A485M7Y3</accession>